<comment type="pathway">
    <text evidence="1">Cell wall biogenesis; peptidoglycan biosynthesis.</text>
</comment>
<dbReference type="Pfam" id="PF08245">
    <property type="entry name" value="Mur_ligase_M"/>
    <property type="match status" value="1"/>
</dbReference>
<dbReference type="InterPro" id="IPR000713">
    <property type="entry name" value="Mur_ligase_N"/>
</dbReference>
<gene>
    <name evidence="4" type="ORF">PYS61_02030</name>
</gene>
<evidence type="ECO:0000259" key="2">
    <source>
        <dbReference type="Pfam" id="PF01225"/>
    </source>
</evidence>
<protein>
    <submittedName>
        <fullName evidence="4">Mur ligase family protein</fullName>
    </submittedName>
</protein>
<dbReference type="EMBL" id="CP118868">
    <property type="protein sequence ID" value="WEG35972.1"/>
    <property type="molecule type" value="Genomic_DNA"/>
</dbReference>
<dbReference type="GO" id="GO:0016874">
    <property type="term" value="F:ligase activity"/>
    <property type="evidence" value="ECO:0007669"/>
    <property type="project" value="UniProtKB-KW"/>
</dbReference>
<dbReference type="SUPFAM" id="SSF53623">
    <property type="entry name" value="MurD-like peptide ligases, catalytic domain"/>
    <property type="match status" value="1"/>
</dbReference>
<dbReference type="SUPFAM" id="SSF53244">
    <property type="entry name" value="MurD-like peptide ligases, peptide-binding domain"/>
    <property type="match status" value="1"/>
</dbReference>
<dbReference type="Proteomes" id="UP001220478">
    <property type="component" value="Chromosome"/>
</dbReference>
<dbReference type="Gene3D" id="3.40.1190.10">
    <property type="entry name" value="Mur-like, catalytic domain"/>
    <property type="match status" value="1"/>
</dbReference>
<dbReference type="Gene3D" id="3.40.1390.10">
    <property type="entry name" value="MurE/MurF, N-terminal domain"/>
    <property type="match status" value="1"/>
</dbReference>
<dbReference type="PANTHER" id="PTHR23135">
    <property type="entry name" value="MUR LIGASE FAMILY MEMBER"/>
    <property type="match status" value="1"/>
</dbReference>
<keyword evidence="4" id="KW-0436">Ligase</keyword>
<reference evidence="4 5" key="1">
    <citation type="submission" date="2023-02" db="EMBL/GenBank/DDBJ databases">
        <title>Novel Oscillospiraceae bacterial genomes.</title>
        <authorList>
            <person name="Srinivasan S."/>
            <person name="Austin M.N."/>
            <person name="Fiedler T.L."/>
            <person name="Strenk S.M."/>
            <person name="Agnew K.J."/>
            <person name="Nagana Gowda G.A."/>
            <person name="Raftery D."/>
            <person name="Beamer M.A."/>
            <person name="Achilles S.L."/>
            <person name="Wiesenfeld H.C."/>
            <person name="Fredricks D.N."/>
            <person name="Hillier S.L."/>
        </authorList>
    </citation>
    <scope>NUCLEOTIDE SEQUENCE [LARGE SCALE GENOMIC DNA]</scope>
    <source>
        <strain evidence="4 5">CHIC02 1186E3-8</strain>
    </source>
</reference>
<accession>A0ABY8C988</accession>
<keyword evidence="5" id="KW-1185">Reference proteome</keyword>
<dbReference type="InterPro" id="IPR035911">
    <property type="entry name" value="MurE/MurF_N"/>
</dbReference>
<dbReference type="RefSeq" id="WP_315572005.1">
    <property type="nucleotide sequence ID" value="NZ_CP118868.1"/>
</dbReference>
<evidence type="ECO:0000313" key="5">
    <source>
        <dbReference type="Proteomes" id="UP001220478"/>
    </source>
</evidence>
<organism evidence="4 5">
    <name type="scientific">Amygdalobacter indicium</name>
    <dbReference type="NCBI Taxonomy" id="3029272"/>
    <lineage>
        <taxon>Bacteria</taxon>
        <taxon>Bacillati</taxon>
        <taxon>Bacillota</taxon>
        <taxon>Clostridia</taxon>
        <taxon>Eubacteriales</taxon>
        <taxon>Oscillospiraceae</taxon>
        <taxon>Amygdalobacter</taxon>
    </lineage>
</organism>
<dbReference type="PANTHER" id="PTHR23135:SF4">
    <property type="entry name" value="UDP-N-ACETYLMURAMOYL-L-ALANYL-D-GLUTAMATE--2,6-DIAMINOPIMELATE LIGASE MURE HOMOLOG, CHLOROPLASTIC"/>
    <property type="match status" value="1"/>
</dbReference>
<name>A0ABY8C988_9FIRM</name>
<feature type="domain" description="Mur ligase N-terminal catalytic" evidence="2">
    <location>
        <begin position="26"/>
        <end position="102"/>
    </location>
</feature>
<proteinExistence type="predicted"/>
<dbReference type="InterPro" id="IPR036565">
    <property type="entry name" value="Mur-like_cat_sf"/>
</dbReference>
<dbReference type="Pfam" id="PF01225">
    <property type="entry name" value="Mur_ligase"/>
    <property type="match status" value="1"/>
</dbReference>
<sequence>MTKTLENLAHVLGAAILNRGEMQTEVKQIAFDSRYVTAGGVFFAIKGLEADGHDYLDKACAQGAIALVVQDAAKIKGLQSSVTCLQVQDTRQALAAAANWFYDAPSKSLQVIGITASNGKTSTSLMYKTIALTAGKEIGVVGTVSYETAKRSEMSHLTTPDAVKLEQLLREMADSNYHYAVMECSSIGLDQRRNYGVKYRAAAFNNISREHLDYHGSFANYLQAKMRLITDCADENTAVVLNFDDPVIYEQRAAVKGRLLGFADLSNWPEQRLSQVQREEDRPQVLAADVDLSAGLPHFSILLDCATAQQLQGAQAAWQTTGRRQIGAYSYYVYPLSLQVPGYHSVMNALSAFSLAIVSGFSPVEACNGLARYQGIERRFQQILAPVKVQGTAWQKVVDYQIYDDHFANPGNIIFSLTSLSKMDYRHLHILYAIRGKRGVTVNKENIQQLAPFLPKLRLASFSATLSQDVVGHYDQVQADELGAFQESMRAINLPYKLYPTLKGAIKAVLPELQPGDVLLLAGCQGMDAGARLCLEQLAAQHPDLAAEVIMQAVKDRVCGQANEATDKDKLFAGEAGK</sequence>
<evidence type="ECO:0000259" key="3">
    <source>
        <dbReference type="Pfam" id="PF08245"/>
    </source>
</evidence>
<evidence type="ECO:0000313" key="4">
    <source>
        <dbReference type="EMBL" id="WEG35972.1"/>
    </source>
</evidence>
<dbReference type="InterPro" id="IPR013221">
    <property type="entry name" value="Mur_ligase_cen"/>
</dbReference>
<evidence type="ECO:0000256" key="1">
    <source>
        <dbReference type="ARBA" id="ARBA00004752"/>
    </source>
</evidence>
<dbReference type="InterPro" id="IPR036615">
    <property type="entry name" value="Mur_ligase_C_dom_sf"/>
</dbReference>
<feature type="domain" description="Mur ligase central" evidence="3">
    <location>
        <begin position="114"/>
        <end position="256"/>
    </location>
</feature>
<dbReference type="SUPFAM" id="SSF63418">
    <property type="entry name" value="MurE/MurF N-terminal domain"/>
    <property type="match status" value="1"/>
</dbReference>